<sequence>MNRLSLTALPRLAARSGVVLPRYDVGELGVAIVHLGVGAFHRAHQALYTEDCLDGGAGGPDWGICAFTQRSDDVLQALGPQDGLYCVLERGAGAGPARVAGTLREVRSGPHDPLGPAGRIADPRVRLVTLTVTEKGYRRGPDGRLDLADPAVAADVAAMAARSAPAHRPRAGSGLRPRTTIGQLAAAMAERRRRDAGPLSVLPCDNLPANGRVLRGLLQDFCAALPDGDGLAGWIEEQVAFPSSVVDRIVPAATDADRAEAAMLLGVRDAGCVAAEPYRQWVVEDDFAAGRPPWEQAGAVLTADVAPYESAKLRLLNAAHSLLAYAGALAGHRTIAEAMADDELATAAAGLMEADASPTLDAPDGLDLPGYRAGVLRRFADPALGHTTVQVAADGSVKLPVRLLGTVRERLAAGAEPYWAAFAVAAWMVFVGRHTDARGRSLPLSDPRADELARAVADFGNAGQLVDRLLGVRSVFPADLAADQVFRALLVHHAARLLAPGTGVR</sequence>
<proteinExistence type="inferred from homology"/>
<comment type="caution">
    <text evidence="9">The sequence shown here is derived from an EMBL/GenBank/DDBJ whole genome shotgun (WGS) entry which is preliminary data.</text>
</comment>
<dbReference type="InterPro" id="IPR050988">
    <property type="entry name" value="Mannitol_DH/Oxidoreductase"/>
</dbReference>
<evidence type="ECO:0000256" key="4">
    <source>
        <dbReference type="ARBA" id="ARBA00023002"/>
    </source>
</evidence>
<dbReference type="Proteomes" id="UP000778578">
    <property type="component" value="Unassembled WGS sequence"/>
</dbReference>
<keyword evidence="5" id="KW-0520">NAD</keyword>
<evidence type="ECO:0000256" key="6">
    <source>
        <dbReference type="ARBA" id="ARBA00048615"/>
    </source>
</evidence>
<dbReference type="EC" id="1.1.1.17" evidence="2"/>
<dbReference type="InterPro" id="IPR013131">
    <property type="entry name" value="Mannitol_DH_N"/>
</dbReference>
<dbReference type="InterPro" id="IPR023027">
    <property type="entry name" value="Mannitol_DH_CS"/>
</dbReference>
<keyword evidence="4" id="KW-0560">Oxidoreductase</keyword>
<dbReference type="Pfam" id="PF08125">
    <property type="entry name" value="Mannitol_dh_C"/>
    <property type="match status" value="1"/>
</dbReference>
<dbReference type="SUPFAM" id="SSF48179">
    <property type="entry name" value="6-phosphogluconate dehydrogenase C-terminal domain-like"/>
    <property type="match status" value="1"/>
</dbReference>
<dbReference type="PROSITE" id="PS00974">
    <property type="entry name" value="MANNITOL_DHGENASE"/>
    <property type="match status" value="1"/>
</dbReference>
<evidence type="ECO:0000259" key="7">
    <source>
        <dbReference type="Pfam" id="PF01232"/>
    </source>
</evidence>
<dbReference type="Gene3D" id="1.10.1040.10">
    <property type="entry name" value="N-(1-d-carboxylethyl)-l-norvaline Dehydrogenase, domain 2"/>
    <property type="match status" value="1"/>
</dbReference>
<comment type="similarity">
    <text evidence="1">Belongs to the mannitol dehydrogenase family.</text>
</comment>
<dbReference type="Gene3D" id="3.40.50.720">
    <property type="entry name" value="NAD(P)-binding Rossmann-like Domain"/>
    <property type="match status" value="1"/>
</dbReference>
<evidence type="ECO:0000256" key="1">
    <source>
        <dbReference type="ARBA" id="ARBA00006541"/>
    </source>
</evidence>
<feature type="domain" description="Mannitol dehydrogenase N-terminal" evidence="7">
    <location>
        <begin position="32"/>
        <end position="295"/>
    </location>
</feature>
<evidence type="ECO:0000259" key="8">
    <source>
        <dbReference type="Pfam" id="PF08125"/>
    </source>
</evidence>
<dbReference type="InterPro" id="IPR000669">
    <property type="entry name" value="Mannitol_DH"/>
</dbReference>
<gene>
    <name evidence="9" type="ORF">K7862_22040</name>
</gene>
<evidence type="ECO:0000313" key="10">
    <source>
        <dbReference type="Proteomes" id="UP000778578"/>
    </source>
</evidence>
<evidence type="ECO:0000313" key="9">
    <source>
        <dbReference type="EMBL" id="MBY8880294.1"/>
    </source>
</evidence>
<evidence type="ECO:0000256" key="5">
    <source>
        <dbReference type="ARBA" id="ARBA00023027"/>
    </source>
</evidence>
<dbReference type="PRINTS" id="PR00084">
    <property type="entry name" value="MTLDHDRGNASE"/>
</dbReference>
<reference evidence="9 10" key="1">
    <citation type="submission" date="2021-08" db="EMBL/GenBank/DDBJ databases">
        <title>WGS of actinomycetes from Thailand.</title>
        <authorList>
            <person name="Thawai C."/>
        </authorList>
    </citation>
    <scope>NUCLEOTIDE SEQUENCE [LARGE SCALE GENOMIC DNA]</scope>
    <source>
        <strain evidence="9 10">PLK6-54</strain>
    </source>
</reference>
<name>A0ABS7QC93_9ACTN</name>
<evidence type="ECO:0000256" key="3">
    <source>
        <dbReference type="ARBA" id="ARBA00016219"/>
    </source>
</evidence>
<accession>A0ABS7QC93</accession>
<evidence type="ECO:0000256" key="2">
    <source>
        <dbReference type="ARBA" id="ARBA00012939"/>
    </source>
</evidence>
<dbReference type="InterPro" id="IPR013328">
    <property type="entry name" value="6PGD_dom2"/>
</dbReference>
<dbReference type="PANTHER" id="PTHR43362:SF1">
    <property type="entry name" value="MANNITOL DEHYDROGENASE 2-RELATED"/>
    <property type="match status" value="1"/>
</dbReference>
<dbReference type="SUPFAM" id="SSF51735">
    <property type="entry name" value="NAD(P)-binding Rossmann-fold domains"/>
    <property type="match status" value="1"/>
</dbReference>
<dbReference type="InterPro" id="IPR013118">
    <property type="entry name" value="Mannitol_DH_C"/>
</dbReference>
<dbReference type="EMBL" id="JAINZZ010000029">
    <property type="protein sequence ID" value="MBY8880294.1"/>
    <property type="molecule type" value="Genomic_DNA"/>
</dbReference>
<dbReference type="PANTHER" id="PTHR43362">
    <property type="entry name" value="MANNITOL DEHYDROGENASE DSF1-RELATED"/>
    <property type="match status" value="1"/>
</dbReference>
<feature type="domain" description="Mannitol dehydrogenase C-terminal" evidence="8">
    <location>
        <begin position="304"/>
        <end position="488"/>
    </location>
</feature>
<protein>
    <recommendedName>
        <fullName evidence="3">Mannitol-1-phosphate 5-dehydrogenase</fullName>
        <ecNumber evidence="2">1.1.1.17</ecNumber>
    </recommendedName>
</protein>
<organism evidence="9 10">
    <name type="scientific">Actinacidiphila acidipaludis</name>
    <dbReference type="NCBI Taxonomy" id="2873382"/>
    <lineage>
        <taxon>Bacteria</taxon>
        <taxon>Bacillati</taxon>
        <taxon>Actinomycetota</taxon>
        <taxon>Actinomycetes</taxon>
        <taxon>Kitasatosporales</taxon>
        <taxon>Streptomycetaceae</taxon>
        <taxon>Actinacidiphila</taxon>
    </lineage>
</organism>
<dbReference type="RefSeq" id="WP_222965172.1">
    <property type="nucleotide sequence ID" value="NZ_JAINZZ010000029.1"/>
</dbReference>
<dbReference type="InterPro" id="IPR008927">
    <property type="entry name" value="6-PGluconate_DH-like_C_sf"/>
</dbReference>
<dbReference type="Pfam" id="PF01232">
    <property type="entry name" value="Mannitol_dh"/>
    <property type="match status" value="1"/>
</dbReference>
<keyword evidence="10" id="KW-1185">Reference proteome</keyword>
<dbReference type="InterPro" id="IPR036291">
    <property type="entry name" value="NAD(P)-bd_dom_sf"/>
</dbReference>
<comment type="catalytic activity">
    <reaction evidence="6">
        <text>D-mannitol 1-phosphate + NAD(+) = beta-D-fructose 6-phosphate + NADH + H(+)</text>
        <dbReference type="Rhea" id="RHEA:19661"/>
        <dbReference type="ChEBI" id="CHEBI:15378"/>
        <dbReference type="ChEBI" id="CHEBI:57540"/>
        <dbReference type="ChEBI" id="CHEBI:57634"/>
        <dbReference type="ChEBI" id="CHEBI:57945"/>
        <dbReference type="ChEBI" id="CHEBI:61381"/>
        <dbReference type="EC" id="1.1.1.17"/>
    </reaction>
</comment>